<accession>A0A2T6BHK5</accession>
<comment type="subcellular location">
    <subcellularLocation>
        <location evidence="1">Membrane</location>
        <topology evidence="1">Multi-pass membrane protein</topology>
    </subcellularLocation>
</comment>
<feature type="domain" description="Cytochrome C biogenesis protein transmembrane" evidence="8">
    <location>
        <begin position="282"/>
        <end position="496"/>
    </location>
</feature>
<dbReference type="InterPro" id="IPR036249">
    <property type="entry name" value="Thioredoxin-like_sf"/>
</dbReference>
<feature type="domain" description="Thiol:disulfide interchange protein DsbD N-terminal" evidence="9">
    <location>
        <begin position="39"/>
        <end position="148"/>
    </location>
</feature>
<dbReference type="InterPro" id="IPR028250">
    <property type="entry name" value="DsbDN"/>
</dbReference>
<dbReference type="GO" id="GO:0017004">
    <property type="term" value="P:cytochrome complex assembly"/>
    <property type="evidence" value="ECO:0007669"/>
    <property type="project" value="UniProtKB-KW"/>
</dbReference>
<feature type="transmembrane region" description="Helical" evidence="7">
    <location>
        <begin position="507"/>
        <end position="525"/>
    </location>
</feature>
<reference evidence="10 11" key="1">
    <citation type="submission" date="2018-04" db="EMBL/GenBank/DDBJ databases">
        <title>Genomic Encyclopedia of Archaeal and Bacterial Type Strains, Phase II (KMG-II): from individual species to whole genera.</title>
        <authorList>
            <person name="Goeker M."/>
        </authorList>
    </citation>
    <scope>NUCLEOTIDE SEQUENCE [LARGE SCALE GENOMIC DNA]</scope>
    <source>
        <strain evidence="10 11">DSM 100977</strain>
    </source>
</reference>
<feature type="transmembrane region" description="Helical" evidence="7">
    <location>
        <begin position="532"/>
        <end position="551"/>
    </location>
</feature>
<name>A0A2T6BHK5_9RHOB</name>
<evidence type="ECO:0000259" key="9">
    <source>
        <dbReference type="Pfam" id="PF11412"/>
    </source>
</evidence>
<dbReference type="CDD" id="cd02953">
    <property type="entry name" value="DsbDgamma"/>
    <property type="match status" value="1"/>
</dbReference>
<feature type="transmembrane region" description="Helical" evidence="7">
    <location>
        <begin position="443"/>
        <end position="463"/>
    </location>
</feature>
<dbReference type="Pfam" id="PF13899">
    <property type="entry name" value="Thioredoxin_7"/>
    <property type="match status" value="1"/>
</dbReference>
<keyword evidence="2 7" id="KW-0812">Transmembrane</keyword>
<sequence>MRILGLVLLWLSVLAVPLAAASSLAFQSDRLTARLITAENSVTPDAGTISAALELELAPGWKTYWKSPGAVGYAPELDWSGAANVARADILYPAPTRFEAFEIENYGYADAVTFPLQIMLDEAGETVVLSVEANVLVCEELCVPEMFTLSVTLPAGTSGIDAAAAERIADAAARVPGAPEDAGITAAYFMDDTSLQVEAVSATPFTDPHVFPDLGPNATFGPPEVSLSSDRREALIRLPVQSLPDAPPAMELTLTDGARAAVITPAEMAAGPFQNVAGPGLWSVVLIALLGGLILNIMPCVLPVLAVKFTSALKAADQSPARIRAGFVVSALGVLCFMWALAAVLLAVRAGGGSIGWGTQFQNPVFLGVMIAIMVAFAANMAGLFEITLPQRLNTKMAQMESGPGLLGDFSTGALAAVLATPCSAPFLGTAVTFALAGSALDTLVIFTALGLGLALPYLLVALRPSLVQALPTPGPWMVRVRWVMAACLLATALWLGFVLLGVSGALVAGILATLLVTGVVVLTIPKAKRVAFALFAAAIFVPAILAPAPAPVAPERAWAVFSEQAIAERVAAGDIVFVDITASWCLTCKANKARVLNRGAVADTLASDGVTALRGDWTRPDEAILTYLQDNGRFGIPFNKVYGPSAPQGIALPEFLTQDAVMEAVAQAR</sequence>
<evidence type="ECO:0000256" key="6">
    <source>
        <dbReference type="ARBA" id="ARBA00023284"/>
    </source>
</evidence>
<dbReference type="GO" id="GO:0045454">
    <property type="term" value="P:cell redox homeostasis"/>
    <property type="evidence" value="ECO:0007669"/>
    <property type="project" value="TreeGrafter"/>
</dbReference>
<evidence type="ECO:0000256" key="2">
    <source>
        <dbReference type="ARBA" id="ARBA00022692"/>
    </source>
</evidence>
<gene>
    <name evidence="10" type="ORF">C8N43_0179</name>
</gene>
<feature type="transmembrane region" description="Helical" evidence="7">
    <location>
        <begin position="325"/>
        <end position="346"/>
    </location>
</feature>
<proteinExistence type="predicted"/>
<evidence type="ECO:0000256" key="7">
    <source>
        <dbReference type="SAM" id="Phobius"/>
    </source>
</evidence>
<keyword evidence="4 7" id="KW-1133">Transmembrane helix</keyword>
<keyword evidence="3" id="KW-0201">Cytochrome c-type biogenesis</keyword>
<dbReference type="Gene3D" id="3.40.30.10">
    <property type="entry name" value="Glutaredoxin"/>
    <property type="match status" value="1"/>
</dbReference>
<evidence type="ECO:0000313" key="10">
    <source>
        <dbReference type="EMBL" id="PTX55540.1"/>
    </source>
</evidence>
<evidence type="ECO:0000259" key="8">
    <source>
        <dbReference type="Pfam" id="PF02683"/>
    </source>
</evidence>
<dbReference type="PANTHER" id="PTHR32234:SF3">
    <property type="entry name" value="SUPPRESSION OF COPPER SENSITIVITY PROTEIN"/>
    <property type="match status" value="1"/>
</dbReference>
<dbReference type="GO" id="GO:0015035">
    <property type="term" value="F:protein-disulfide reductase activity"/>
    <property type="evidence" value="ECO:0007669"/>
    <property type="project" value="TreeGrafter"/>
</dbReference>
<feature type="transmembrane region" description="Helical" evidence="7">
    <location>
        <begin position="410"/>
        <end position="437"/>
    </location>
</feature>
<dbReference type="AlphaFoldDB" id="A0A2T6BHK5"/>
<evidence type="ECO:0000256" key="5">
    <source>
        <dbReference type="ARBA" id="ARBA00023136"/>
    </source>
</evidence>
<dbReference type="GO" id="GO:0016020">
    <property type="term" value="C:membrane"/>
    <property type="evidence" value="ECO:0007669"/>
    <property type="project" value="UniProtKB-SubCell"/>
</dbReference>
<dbReference type="InterPro" id="IPR017937">
    <property type="entry name" value="Thioredoxin_CS"/>
</dbReference>
<feature type="transmembrane region" description="Helical" evidence="7">
    <location>
        <begin position="281"/>
        <end position="305"/>
    </location>
</feature>
<feature type="transmembrane region" description="Helical" evidence="7">
    <location>
        <begin position="366"/>
        <end position="389"/>
    </location>
</feature>
<dbReference type="EMBL" id="QBKS01000001">
    <property type="protein sequence ID" value="PTX55540.1"/>
    <property type="molecule type" value="Genomic_DNA"/>
</dbReference>
<dbReference type="Proteomes" id="UP000243978">
    <property type="component" value="Unassembled WGS sequence"/>
</dbReference>
<dbReference type="PANTHER" id="PTHR32234">
    <property type="entry name" value="THIOL:DISULFIDE INTERCHANGE PROTEIN DSBD"/>
    <property type="match status" value="1"/>
</dbReference>
<comment type="caution">
    <text evidence="10">The sequence shown here is derived from an EMBL/GenBank/DDBJ whole genome shotgun (WGS) entry which is preliminary data.</text>
</comment>
<keyword evidence="11" id="KW-1185">Reference proteome</keyword>
<dbReference type="SUPFAM" id="SSF52833">
    <property type="entry name" value="Thioredoxin-like"/>
    <property type="match status" value="1"/>
</dbReference>
<evidence type="ECO:0000256" key="3">
    <source>
        <dbReference type="ARBA" id="ARBA00022748"/>
    </source>
</evidence>
<dbReference type="Pfam" id="PF11412">
    <property type="entry name" value="DsbD_N"/>
    <property type="match status" value="1"/>
</dbReference>
<evidence type="ECO:0000256" key="4">
    <source>
        <dbReference type="ARBA" id="ARBA00022989"/>
    </source>
</evidence>
<dbReference type="InterPro" id="IPR035671">
    <property type="entry name" value="DsbD_gamma"/>
</dbReference>
<dbReference type="PROSITE" id="PS00194">
    <property type="entry name" value="THIOREDOXIN_1"/>
    <property type="match status" value="1"/>
</dbReference>
<evidence type="ECO:0000313" key="11">
    <source>
        <dbReference type="Proteomes" id="UP000243978"/>
    </source>
</evidence>
<dbReference type="RefSeq" id="WP_107843823.1">
    <property type="nucleotide sequence ID" value="NZ_QBKS01000001.1"/>
</dbReference>
<feature type="transmembrane region" description="Helical" evidence="7">
    <location>
        <begin position="483"/>
        <end position="501"/>
    </location>
</feature>
<evidence type="ECO:0000256" key="1">
    <source>
        <dbReference type="ARBA" id="ARBA00004141"/>
    </source>
</evidence>
<protein>
    <submittedName>
        <fullName evidence="10">Suppressor for copper-sensitivity B</fullName>
    </submittedName>
</protein>
<keyword evidence="6" id="KW-0676">Redox-active center</keyword>
<dbReference type="Pfam" id="PF02683">
    <property type="entry name" value="DsbD_TM"/>
    <property type="match status" value="1"/>
</dbReference>
<organism evidence="10 11">
    <name type="scientific">Litoreibacter ponti</name>
    <dbReference type="NCBI Taxonomy" id="1510457"/>
    <lineage>
        <taxon>Bacteria</taxon>
        <taxon>Pseudomonadati</taxon>
        <taxon>Pseudomonadota</taxon>
        <taxon>Alphaproteobacteria</taxon>
        <taxon>Rhodobacterales</taxon>
        <taxon>Roseobacteraceae</taxon>
        <taxon>Litoreibacter</taxon>
    </lineage>
</organism>
<dbReference type="OrthoDB" id="9811036at2"/>
<dbReference type="InterPro" id="IPR003834">
    <property type="entry name" value="Cyt_c_assmbl_TM_dom"/>
</dbReference>
<keyword evidence="5 7" id="KW-0472">Membrane</keyword>